<name>A0A4D4KMU2_STRVO</name>
<dbReference type="PROSITE" id="PS50995">
    <property type="entry name" value="HTH_MARR_2"/>
    <property type="match status" value="1"/>
</dbReference>
<dbReference type="AlphaFoldDB" id="A0A4D4KMU2"/>
<organism evidence="4 5">
    <name type="scientific">Streptomyces violaceusniger</name>
    <dbReference type="NCBI Taxonomy" id="68280"/>
    <lineage>
        <taxon>Bacteria</taxon>
        <taxon>Bacillati</taxon>
        <taxon>Actinomycetota</taxon>
        <taxon>Actinomycetes</taxon>
        <taxon>Kitasatosporales</taxon>
        <taxon>Streptomycetaceae</taxon>
        <taxon>Streptomyces</taxon>
        <taxon>Streptomyces violaceusniger group</taxon>
    </lineage>
</organism>
<accession>A0A4D4KMU2</accession>
<dbReference type="GO" id="GO:0003700">
    <property type="term" value="F:DNA-binding transcription factor activity"/>
    <property type="evidence" value="ECO:0007669"/>
    <property type="project" value="InterPro"/>
</dbReference>
<dbReference type="PANTHER" id="PTHR33164:SF43">
    <property type="entry name" value="HTH-TYPE TRANSCRIPTIONAL REPRESSOR YETL"/>
    <property type="match status" value="1"/>
</dbReference>
<feature type="compositionally biased region" description="Basic and acidic residues" evidence="1">
    <location>
        <begin position="16"/>
        <end position="40"/>
    </location>
</feature>
<sequence length="192" mass="21463">MSTSGASCWTLHTRPTLRESRDRHPGAETREPAIARRHTDTPPPIDADEPWMRALHADTGYLLYRLGLRSGQLFNTFLQESGLRLRHYAVLRYLATCEGALQRELSARLGYDPSAIVGLVDDLEKLGFAERRPAPDDRRSRIVVLTEDGRAFLRDTDQAGRQVTDELLIPLAPAERETLHTLLARVAGNGLA</sequence>
<proteinExistence type="predicted"/>
<feature type="domain" description="R3H" evidence="3">
    <location>
        <begin position="139"/>
        <end position="192"/>
    </location>
</feature>
<protein>
    <recommendedName>
        <fullName evidence="6">MarR family transcriptional regulator</fullName>
    </recommendedName>
</protein>
<dbReference type="PROSITE" id="PS51061">
    <property type="entry name" value="R3H"/>
    <property type="match status" value="1"/>
</dbReference>
<evidence type="ECO:0000259" key="2">
    <source>
        <dbReference type="PROSITE" id="PS50995"/>
    </source>
</evidence>
<comment type="caution">
    <text evidence="4">The sequence shown here is derived from an EMBL/GenBank/DDBJ whole genome shotgun (WGS) entry which is preliminary data.</text>
</comment>
<dbReference type="SUPFAM" id="SSF46785">
    <property type="entry name" value="Winged helix' DNA-binding domain"/>
    <property type="match status" value="1"/>
</dbReference>
<evidence type="ECO:0000313" key="4">
    <source>
        <dbReference type="EMBL" id="GDY50225.1"/>
    </source>
</evidence>
<dbReference type="PANTHER" id="PTHR33164">
    <property type="entry name" value="TRANSCRIPTIONAL REGULATOR, MARR FAMILY"/>
    <property type="match status" value="1"/>
</dbReference>
<evidence type="ECO:0000256" key="1">
    <source>
        <dbReference type="SAM" id="MobiDB-lite"/>
    </source>
</evidence>
<dbReference type="InterPro" id="IPR000835">
    <property type="entry name" value="HTH_MarR-typ"/>
</dbReference>
<dbReference type="InterPro" id="IPR001374">
    <property type="entry name" value="R3H_dom"/>
</dbReference>
<evidence type="ECO:0000259" key="3">
    <source>
        <dbReference type="PROSITE" id="PS51061"/>
    </source>
</evidence>
<reference evidence="4 5" key="1">
    <citation type="journal article" date="2020" name="Int. J. Syst. Evol. Microbiol.">
        <title>Reclassification of Streptomyces castelarensis and Streptomyces sporoclivatus as later heterotypic synonyms of Streptomyces antimycoticus.</title>
        <authorList>
            <person name="Komaki H."/>
            <person name="Tamura T."/>
        </authorList>
    </citation>
    <scope>NUCLEOTIDE SEQUENCE [LARGE SCALE GENOMIC DNA]</scope>
    <source>
        <strain evidence="4 5">NBRC 13459</strain>
    </source>
</reference>
<keyword evidence="5" id="KW-1185">Reference proteome</keyword>
<dbReference type="InterPro" id="IPR039422">
    <property type="entry name" value="MarR/SlyA-like"/>
</dbReference>
<dbReference type="EMBL" id="BJHW01000001">
    <property type="protein sequence ID" value="GDY50225.1"/>
    <property type="molecule type" value="Genomic_DNA"/>
</dbReference>
<dbReference type="InterPro" id="IPR036388">
    <property type="entry name" value="WH-like_DNA-bd_sf"/>
</dbReference>
<dbReference type="GO" id="GO:0006950">
    <property type="term" value="P:response to stress"/>
    <property type="evidence" value="ECO:0007669"/>
    <property type="project" value="TreeGrafter"/>
</dbReference>
<evidence type="ECO:0000313" key="5">
    <source>
        <dbReference type="Proteomes" id="UP000301309"/>
    </source>
</evidence>
<dbReference type="Gene3D" id="1.10.10.10">
    <property type="entry name" value="Winged helix-like DNA-binding domain superfamily/Winged helix DNA-binding domain"/>
    <property type="match status" value="1"/>
</dbReference>
<gene>
    <name evidence="4" type="ORF">SVIO_008480</name>
</gene>
<dbReference type="Proteomes" id="UP000301309">
    <property type="component" value="Unassembled WGS sequence"/>
</dbReference>
<feature type="region of interest" description="Disordered" evidence="1">
    <location>
        <begin position="1"/>
        <end position="47"/>
    </location>
</feature>
<dbReference type="GO" id="GO:0003676">
    <property type="term" value="F:nucleic acid binding"/>
    <property type="evidence" value="ECO:0007669"/>
    <property type="project" value="UniProtKB-UniRule"/>
</dbReference>
<dbReference type="Pfam" id="PF12802">
    <property type="entry name" value="MarR_2"/>
    <property type="match status" value="1"/>
</dbReference>
<dbReference type="InterPro" id="IPR036390">
    <property type="entry name" value="WH_DNA-bd_sf"/>
</dbReference>
<feature type="domain" description="HTH marR-type" evidence="2">
    <location>
        <begin position="56"/>
        <end position="188"/>
    </location>
</feature>
<evidence type="ECO:0008006" key="6">
    <source>
        <dbReference type="Google" id="ProtNLM"/>
    </source>
</evidence>
<dbReference type="PRINTS" id="PR00598">
    <property type="entry name" value="HTHMARR"/>
</dbReference>
<dbReference type="SMART" id="SM00347">
    <property type="entry name" value="HTH_MARR"/>
    <property type="match status" value="1"/>
</dbReference>